<proteinExistence type="predicted"/>
<dbReference type="Proteomes" id="UP000515679">
    <property type="component" value="Chromosome"/>
</dbReference>
<feature type="domain" description="Ferric siderophore reductase C-terminal" evidence="2">
    <location>
        <begin position="233"/>
        <end position="254"/>
    </location>
</feature>
<name>A0A7G5C6J5_9BACL</name>
<sequence>MIKLSRLTYAEIDDLARNFGISSPSEEHSGNAYISMDLLDETRCAAYLDEWTKLYRSPSRKVTASLFSKRYAFLVIVPRLYAMTMFNKGFELPLEECYLETASNQIWLPGNAMTALRASEPRTGNREQWREELLQRLFYDHIAKVWRTLSKVASIPMPILWENAAVRVFSLYEKRISGIAANNNEVRLRLQEDYDYLIRRASGSLFGEADNPFMRFYGEGSLKGCSDSPVRVRKTCCFYYMVPSDEGYCSNCPRNGS</sequence>
<keyword evidence="4" id="KW-1185">Reference proteome</keyword>
<reference evidence="3 4" key="1">
    <citation type="submission" date="2019-07" db="EMBL/GenBank/DDBJ databases">
        <authorList>
            <person name="Kim J.K."/>
            <person name="Cheong H.-M."/>
            <person name="Choi Y."/>
            <person name="Hwang K.J."/>
            <person name="Lee S."/>
            <person name="Choi C."/>
        </authorList>
    </citation>
    <scope>NUCLEOTIDE SEQUENCE [LARGE SCALE GENOMIC DNA]</scope>
    <source>
        <strain evidence="3 4">KS 22</strain>
    </source>
</reference>
<dbReference type="KEGG" id="cchl:FPL14_01365"/>
<dbReference type="RefSeq" id="WP_182301334.1">
    <property type="nucleotide sequence ID" value="NZ_CP041969.1"/>
</dbReference>
<evidence type="ECO:0000259" key="2">
    <source>
        <dbReference type="Pfam" id="PF11575"/>
    </source>
</evidence>
<protein>
    <submittedName>
        <fullName evidence="3">Fe-S protein</fullName>
    </submittedName>
</protein>
<evidence type="ECO:0000313" key="3">
    <source>
        <dbReference type="EMBL" id="QMV44829.1"/>
    </source>
</evidence>
<dbReference type="Pfam" id="PF11575">
    <property type="entry name" value="FhuF_C"/>
    <property type="match status" value="1"/>
</dbReference>
<evidence type="ECO:0000259" key="1">
    <source>
        <dbReference type="Pfam" id="PF06276"/>
    </source>
</evidence>
<dbReference type="AlphaFoldDB" id="A0A7G5C6J5"/>
<dbReference type="EMBL" id="CP041969">
    <property type="protein sequence ID" value="QMV44829.1"/>
    <property type="molecule type" value="Genomic_DNA"/>
</dbReference>
<evidence type="ECO:0000313" key="4">
    <source>
        <dbReference type="Proteomes" id="UP000515679"/>
    </source>
</evidence>
<dbReference type="GO" id="GO:0003824">
    <property type="term" value="F:catalytic activity"/>
    <property type="evidence" value="ECO:0007669"/>
    <property type="project" value="UniProtKB-ARBA"/>
</dbReference>
<dbReference type="Pfam" id="PF06276">
    <property type="entry name" value="FhuF"/>
    <property type="match status" value="1"/>
</dbReference>
<dbReference type="InterPro" id="IPR022770">
    <property type="entry name" value="IucA/IucC-like_C"/>
</dbReference>
<feature type="domain" description="Aerobactin siderophore biosynthesis IucA/IucC-like C-terminal" evidence="1">
    <location>
        <begin position="65"/>
        <end position="174"/>
    </location>
</feature>
<gene>
    <name evidence="3" type="ORF">FPL14_01365</name>
</gene>
<organism evidence="3 4">
    <name type="scientific">Cohnella cholangitidis</name>
    <dbReference type="NCBI Taxonomy" id="2598458"/>
    <lineage>
        <taxon>Bacteria</taxon>
        <taxon>Bacillati</taxon>
        <taxon>Bacillota</taxon>
        <taxon>Bacilli</taxon>
        <taxon>Bacillales</taxon>
        <taxon>Paenibacillaceae</taxon>
        <taxon>Cohnella</taxon>
    </lineage>
</organism>
<dbReference type="GO" id="GO:0051537">
    <property type="term" value="F:2 iron, 2 sulfur cluster binding"/>
    <property type="evidence" value="ECO:0007669"/>
    <property type="project" value="InterPro"/>
</dbReference>
<dbReference type="InterPro" id="IPR024726">
    <property type="entry name" value="FhuF_C"/>
</dbReference>
<accession>A0A7G5C6J5</accession>